<accession>A0A1Y2HYC7</accession>
<evidence type="ECO:0000313" key="4">
    <source>
        <dbReference type="EMBL" id="ORZ39608.1"/>
    </source>
</evidence>
<proteinExistence type="predicted"/>
<sequence>MERVEEGLKFADKSIVMTTRSRTDSATTPNVNSAGRHHHDGQRPRGRGARAQQQQQQHRADQPQRAGVNGAWEQMTCRDCGDWGHRQRNCPDRPLDANNGGRNGGRNGQGRGGDRAVQPGNVRN</sequence>
<name>A0A1Y2HYC7_9FUNG</name>
<dbReference type="SUPFAM" id="SSF57756">
    <property type="entry name" value="Retrovirus zinc finger-like domains"/>
    <property type="match status" value="1"/>
</dbReference>
<dbReference type="PROSITE" id="PS50158">
    <property type="entry name" value="ZF_CCHC"/>
    <property type="match status" value="1"/>
</dbReference>
<evidence type="ECO:0000313" key="5">
    <source>
        <dbReference type="Proteomes" id="UP000193411"/>
    </source>
</evidence>
<keyword evidence="1" id="KW-0479">Metal-binding</keyword>
<reference evidence="4 5" key="1">
    <citation type="submission" date="2016-07" db="EMBL/GenBank/DDBJ databases">
        <title>Pervasive Adenine N6-methylation of Active Genes in Fungi.</title>
        <authorList>
            <consortium name="DOE Joint Genome Institute"/>
            <person name="Mondo S.J."/>
            <person name="Dannebaum R.O."/>
            <person name="Kuo R.C."/>
            <person name="Labutti K."/>
            <person name="Haridas S."/>
            <person name="Kuo A."/>
            <person name="Salamov A."/>
            <person name="Ahrendt S.R."/>
            <person name="Lipzen A."/>
            <person name="Sullivan W."/>
            <person name="Andreopoulos W.B."/>
            <person name="Clum A."/>
            <person name="Lindquist E."/>
            <person name="Daum C."/>
            <person name="Ramamoorthy G.K."/>
            <person name="Gryganskyi A."/>
            <person name="Culley D."/>
            <person name="Magnuson J.K."/>
            <person name="James T.Y."/>
            <person name="O'Malley M.A."/>
            <person name="Stajich J.E."/>
            <person name="Spatafora J.W."/>
            <person name="Visel A."/>
            <person name="Grigoriev I.V."/>
        </authorList>
    </citation>
    <scope>NUCLEOTIDE SEQUENCE [LARGE SCALE GENOMIC DNA]</scope>
    <source>
        <strain evidence="4 5">PL171</strain>
    </source>
</reference>
<keyword evidence="5" id="KW-1185">Reference proteome</keyword>
<keyword evidence="1" id="KW-0863">Zinc-finger</keyword>
<dbReference type="GO" id="GO:0008270">
    <property type="term" value="F:zinc ion binding"/>
    <property type="evidence" value="ECO:0007669"/>
    <property type="project" value="UniProtKB-KW"/>
</dbReference>
<dbReference type="InterPro" id="IPR001878">
    <property type="entry name" value="Znf_CCHC"/>
</dbReference>
<comment type="caution">
    <text evidence="4">The sequence shown here is derived from an EMBL/GenBank/DDBJ whole genome shotgun (WGS) entry which is preliminary data.</text>
</comment>
<evidence type="ECO:0000259" key="3">
    <source>
        <dbReference type="PROSITE" id="PS50158"/>
    </source>
</evidence>
<evidence type="ECO:0000256" key="2">
    <source>
        <dbReference type="SAM" id="MobiDB-lite"/>
    </source>
</evidence>
<dbReference type="EMBL" id="MCFL01000005">
    <property type="protein sequence ID" value="ORZ39608.1"/>
    <property type="molecule type" value="Genomic_DNA"/>
</dbReference>
<feature type="compositionally biased region" description="Basic residues" evidence="2">
    <location>
        <begin position="35"/>
        <end position="48"/>
    </location>
</feature>
<feature type="compositionally biased region" description="Gly residues" evidence="2">
    <location>
        <begin position="101"/>
        <end position="111"/>
    </location>
</feature>
<feature type="domain" description="CCHC-type" evidence="3">
    <location>
        <begin position="77"/>
        <end position="92"/>
    </location>
</feature>
<dbReference type="Proteomes" id="UP000193411">
    <property type="component" value="Unassembled WGS sequence"/>
</dbReference>
<dbReference type="InterPro" id="IPR036875">
    <property type="entry name" value="Znf_CCHC_sf"/>
</dbReference>
<feature type="compositionally biased region" description="Basic and acidic residues" evidence="2">
    <location>
        <begin position="79"/>
        <end position="95"/>
    </location>
</feature>
<feature type="region of interest" description="Disordered" evidence="2">
    <location>
        <begin position="1"/>
        <end position="124"/>
    </location>
</feature>
<protein>
    <recommendedName>
        <fullName evidence="3">CCHC-type domain-containing protein</fullName>
    </recommendedName>
</protein>
<organism evidence="4 5">
    <name type="scientific">Catenaria anguillulae PL171</name>
    <dbReference type="NCBI Taxonomy" id="765915"/>
    <lineage>
        <taxon>Eukaryota</taxon>
        <taxon>Fungi</taxon>
        <taxon>Fungi incertae sedis</taxon>
        <taxon>Blastocladiomycota</taxon>
        <taxon>Blastocladiomycetes</taxon>
        <taxon>Blastocladiales</taxon>
        <taxon>Catenariaceae</taxon>
        <taxon>Catenaria</taxon>
    </lineage>
</organism>
<evidence type="ECO:0000256" key="1">
    <source>
        <dbReference type="PROSITE-ProRule" id="PRU00047"/>
    </source>
</evidence>
<gene>
    <name evidence="4" type="ORF">BCR44DRAFT_40027</name>
</gene>
<feature type="compositionally biased region" description="Basic and acidic residues" evidence="2">
    <location>
        <begin position="1"/>
        <end position="12"/>
    </location>
</feature>
<dbReference type="GO" id="GO:0003676">
    <property type="term" value="F:nucleic acid binding"/>
    <property type="evidence" value="ECO:0007669"/>
    <property type="project" value="InterPro"/>
</dbReference>
<feature type="compositionally biased region" description="Polar residues" evidence="2">
    <location>
        <begin position="16"/>
        <end position="33"/>
    </location>
</feature>
<keyword evidence="1" id="KW-0862">Zinc</keyword>
<dbReference type="AlphaFoldDB" id="A0A1Y2HYC7"/>